<dbReference type="KEGG" id="pti:PHATRDRAFT_39471"/>
<dbReference type="EMBL" id="CM000621">
    <property type="protein sequence ID" value="EEC45215.1"/>
    <property type="molecule type" value="Genomic_DNA"/>
</dbReference>
<dbReference type="InterPro" id="IPR003774">
    <property type="entry name" value="AlgH-like"/>
</dbReference>
<keyword evidence="3" id="KW-1185">Reference proteome</keyword>
<dbReference type="Proteomes" id="UP000000759">
    <property type="component" value="Chromosome 19"/>
</dbReference>
<feature type="region of interest" description="Disordered" evidence="1">
    <location>
        <begin position="455"/>
        <end position="491"/>
    </location>
</feature>
<dbReference type="InParanoid" id="B7G8R3"/>
<feature type="compositionally biased region" description="Acidic residues" evidence="1">
    <location>
        <begin position="457"/>
        <end position="491"/>
    </location>
</feature>
<dbReference type="Pfam" id="PF02622">
    <property type="entry name" value="DUF179"/>
    <property type="match status" value="1"/>
</dbReference>
<dbReference type="PaxDb" id="2850-Phatr39471"/>
<evidence type="ECO:0000313" key="2">
    <source>
        <dbReference type="EMBL" id="EEC45215.1"/>
    </source>
</evidence>
<protein>
    <submittedName>
        <fullName evidence="2">Uncharacterized protein</fullName>
    </submittedName>
</protein>
<gene>
    <name evidence="2" type="ORF">PHATRDRAFT_39471</name>
</gene>
<name>B7G8R3_PHATC</name>
<evidence type="ECO:0000313" key="3">
    <source>
        <dbReference type="Proteomes" id="UP000000759"/>
    </source>
</evidence>
<dbReference type="OMA" id="WQEVCLV"/>
<reference evidence="3" key="2">
    <citation type="submission" date="2008-08" db="EMBL/GenBank/DDBJ databases">
        <authorList>
            <consortium name="Diatom Consortium"/>
            <person name="Grigoriev I."/>
            <person name="Grimwood J."/>
            <person name="Kuo A."/>
            <person name="Otillar R.P."/>
            <person name="Salamov A."/>
            <person name="Detter J.C."/>
            <person name="Lindquist E."/>
            <person name="Shapiro H."/>
            <person name="Lucas S."/>
            <person name="Glavina del Rio T."/>
            <person name="Pitluck S."/>
            <person name="Rokhsar D."/>
            <person name="Bowler C."/>
        </authorList>
    </citation>
    <scope>GENOME REANNOTATION</scope>
    <source>
        <strain evidence="3">CCAP 1055/1</strain>
    </source>
</reference>
<dbReference type="AlphaFoldDB" id="B7G8R3"/>
<sequence>MGESISSSLATTRTSTSLAQIFCLLTVSSFTSFELSVAFQPTLPSSSFSLLRKDAHVATTIVFETPRIRKVLSRRPWSALSDRNQEEEDEEDDDEDEIDPDSLGDWRAFRRNLSFSSDGDSTGSDSSEAAVSKKNKARAVSKENEELLKSQSSQLGQEYVSGVWAHETSTPEVGGLVLRMPLEVELFRNYKHSVMGTLLRKKLDNEVVEPSTWYAKAQTLVEEHMLTIAAKAGDDGQIDPTSLDDDASEMLTLYLDNQETWQEVCLVMERNESNGAATTLVLNRPMALKLTDSLGQLVLNGAYRGEKTKPKKDVTRFMRAFGGECAVYIGGPDDQDQPAVLVHGLADLAGANEISPGSGIYQGGIEAAVEGVISGKYQPLDFRFFVGRHVYVESTLDLSVVLGKYQPVACARSVALKQCLSLPKPLWHEVLELCAGELADISELEMLKRDDLKFEIIDEDDEDEDDDDDSPDELDELDRFDDEDDEYYSST</sequence>
<dbReference type="HOGENOM" id="CLU_556067_0_0_1"/>
<feature type="compositionally biased region" description="Acidic residues" evidence="1">
    <location>
        <begin position="85"/>
        <end position="102"/>
    </location>
</feature>
<feature type="region of interest" description="Disordered" evidence="1">
    <location>
        <begin position="116"/>
        <end position="152"/>
    </location>
</feature>
<feature type="compositionally biased region" description="Low complexity" evidence="1">
    <location>
        <begin position="116"/>
        <end position="127"/>
    </location>
</feature>
<evidence type="ECO:0000256" key="1">
    <source>
        <dbReference type="SAM" id="MobiDB-lite"/>
    </source>
</evidence>
<dbReference type="Gene3D" id="3.40.1740.10">
    <property type="entry name" value="VC0467-like"/>
    <property type="match status" value="1"/>
</dbReference>
<dbReference type="PANTHER" id="PTHR31984">
    <property type="entry name" value="TRANSPORTER, PUTATIVE (DUF179)-RELATED"/>
    <property type="match status" value="1"/>
</dbReference>
<organism evidence="2 3">
    <name type="scientific">Phaeodactylum tricornutum (strain CCAP 1055/1)</name>
    <dbReference type="NCBI Taxonomy" id="556484"/>
    <lineage>
        <taxon>Eukaryota</taxon>
        <taxon>Sar</taxon>
        <taxon>Stramenopiles</taxon>
        <taxon>Ochrophyta</taxon>
        <taxon>Bacillariophyta</taxon>
        <taxon>Bacillariophyceae</taxon>
        <taxon>Bacillariophycidae</taxon>
        <taxon>Naviculales</taxon>
        <taxon>Phaeodactylaceae</taxon>
        <taxon>Phaeodactylum</taxon>
    </lineage>
</organism>
<dbReference type="eggNOG" id="ENOG502SAUU">
    <property type="taxonomic scope" value="Eukaryota"/>
</dbReference>
<reference evidence="2 3" key="1">
    <citation type="journal article" date="2008" name="Nature">
        <title>The Phaeodactylum genome reveals the evolutionary history of diatom genomes.</title>
        <authorList>
            <person name="Bowler C."/>
            <person name="Allen A.E."/>
            <person name="Badger J.H."/>
            <person name="Grimwood J."/>
            <person name="Jabbari K."/>
            <person name="Kuo A."/>
            <person name="Maheswari U."/>
            <person name="Martens C."/>
            <person name="Maumus F."/>
            <person name="Otillar R.P."/>
            <person name="Rayko E."/>
            <person name="Salamov A."/>
            <person name="Vandepoele K."/>
            <person name="Beszteri B."/>
            <person name="Gruber A."/>
            <person name="Heijde M."/>
            <person name="Katinka M."/>
            <person name="Mock T."/>
            <person name="Valentin K."/>
            <person name="Verret F."/>
            <person name="Berges J.A."/>
            <person name="Brownlee C."/>
            <person name="Cadoret J.P."/>
            <person name="Chiovitti A."/>
            <person name="Choi C.J."/>
            <person name="Coesel S."/>
            <person name="De Martino A."/>
            <person name="Detter J.C."/>
            <person name="Durkin C."/>
            <person name="Falciatore A."/>
            <person name="Fournet J."/>
            <person name="Haruta M."/>
            <person name="Huysman M.J."/>
            <person name="Jenkins B.D."/>
            <person name="Jiroutova K."/>
            <person name="Jorgensen R.E."/>
            <person name="Joubert Y."/>
            <person name="Kaplan A."/>
            <person name="Kroger N."/>
            <person name="Kroth P.G."/>
            <person name="La Roche J."/>
            <person name="Lindquist E."/>
            <person name="Lommer M."/>
            <person name="Martin-Jezequel V."/>
            <person name="Lopez P.J."/>
            <person name="Lucas S."/>
            <person name="Mangogna M."/>
            <person name="McGinnis K."/>
            <person name="Medlin L.K."/>
            <person name="Montsant A."/>
            <person name="Oudot-Le Secq M.P."/>
            <person name="Napoli C."/>
            <person name="Obornik M."/>
            <person name="Parker M.S."/>
            <person name="Petit J.L."/>
            <person name="Porcel B.M."/>
            <person name="Poulsen N."/>
            <person name="Robison M."/>
            <person name="Rychlewski L."/>
            <person name="Rynearson T.A."/>
            <person name="Schmutz J."/>
            <person name="Shapiro H."/>
            <person name="Siaut M."/>
            <person name="Stanley M."/>
            <person name="Sussman M.R."/>
            <person name="Taylor A.R."/>
            <person name="Vardi A."/>
            <person name="von Dassow P."/>
            <person name="Vyverman W."/>
            <person name="Willis A."/>
            <person name="Wyrwicz L.S."/>
            <person name="Rokhsar D.S."/>
            <person name="Weissenbach J."/>
            <person name="Armbrust E.V."/>
            <person name="Green B.R."/>
            <person name="Van de Peer Y."/>
            <person name="Grigoriev I.V."/>
        </authorList>
    </citation>
    <scope>NUCLEOTIDE SEQUENCE [LARGE SCALE GENOMIC DNA]</scope>
    <source>
        <strain evidence="2 3">CCAP 1055/1</strain>
    </source>
</reference>
<proteinExistence type="predicted"/>
<accession>B7G8R3</accession>
<dbReference type="RefSeq" id="XP_002183515.1">
    <property type="nucleotide sequence ID" value="XM_002183479.1"/>
</dbReference>
<dbReference type="OrthoDB" id="272750at2759"/>
<dbReference type="PANTHER" id="PTHR31984:SF17">
    <property type="entry name" value="TRANSCRIPTIONAL REGULATOR"/>
    <property type="match status" value="1"/>
</dbReference>
<feature type="region of interest" description="Disordered" evidence="1">
    <location>
        <begin position="79"/>
        <end position="103"/>
    </location>
</feature>
<dbReference type="GeneID" id="7194967"/>